<dbReference type="RefSeq" id="WP_105039967.1">
    <property type="nucleotide sequence ID" value="NZ_PPSL01000004.1"/>
</dbReference>
<evidence type="ECO:0000313" key="9">
    <source>
        <dbReference type="EMBL" id="PQJ09958.1"/>
    </source>
</evidence>
<keyword evidence="4" id="KW-0998">Cell outer membrane</keyword>
<evidence type="ECO:0000256" key="2">
    <source>
        <dbReference type="ARBA" id="ARBA00022729"/>
    </source>
</evidence>
<feature type="signal peptide" evidence="7">
    <location>
        <begin position="1"/>
        <end position="19"/>
    </location>
</feature>
<dbReference type="InterPro" id="IPR028974">
    <property type="entry name" value="TSP_type-3_rpt"/>
</dbReference>
<organism evidence="9 10">
    <name type="scientific">Flavipsychrobacter stenotrophus</name>
    <dbReference type="NCBI Taxonomy" id="2077091"/>
    <lineage>
        <taxon>Bacteria</taxon>
        <taxon>Pseudomonadati</taxon>
        <taxon>Bacteroidota</taxon>
        <taxon>Chitinophagia</taxon>
        <taxon>Chitinophagales</taxon>
        <taxon>Chitinophagaceae</taxon>
        <taxon>Flavipsychrobacter</taxon>
    </lineage>
</organism>
<evidence type="ECO:0000313" key="10">
    <source>
        <dbReference type="Proteomes" id="UP000239872"/>
    </source>
</evidence>
<sequence>MKKVFLLLMVLCASLLTHAQGFANYADSMLSRWCIDVNGRGGLLSQNYTSLYTLDNYAQNINSNTGTLKFKNGYNVGGELQVGYFFGRMRHWGVGTGINYTSMVGDITVDGYHVEYRAVDFKDNVYRQVLTANNVAEHMEMTGFNIPVLLKYKNRWSKHWGFTADGGLMLGVQRSNSWKADASFNYEAIYKFTDLTHTVYDDAPVANVEDYFITRANWLKNNHNGDVQAYFNDLNNKGYNVGLNVKPGSGSGKTTFSSVTLGILLKPSVNLFLSDNVALDFGVYYMFQPFKGGADRGYTLTSKVGDYNTVLNSVSTANTQSYGVNIGARFFLGRRPKDRDHDGVPDKKDLCPDDSGSVLLQGCLDRDGDGITDKNDSCPDVKGLVKFNGCPDSDKDGIEDRKDECPFDAGLKQFNGCPDRDKDGVIDKNDACPDVPGEVQYRGCPDSDADGIPDPEDHCPTVPGPVSNFGCPEGSGTHGSNVDSLKDVDPSTPILFDINKTSIKKESMPVLEKAARLMKEGKDITINIGGFTDNTGPEDYNQGLSIMRGMAVKLELVRMGVKFEAVKVTGYGEKKPAAPNNTPEGRRKNRRAVMNVGK</sequence>
<dbReference type="Pfam" id="PF00691">
    <property type="entry name" value="OmpA"/>
    <property type="match status" value="1"/>
</dbReference>
<feature type="chain" id="PRO_5015466119" description="OmpA-like domain-containing protein" evidence="7">
    <location>
        <begin position="20"/>
        <end position="598"/>
    </location>
</feature>
<keyword evidence="3 5" id="KW-0472">Membrane</keyword>
<dbReference type="AlphaFoldDB" id="A0A2S7STC8"/>
<dbReference type="InterPro" id="IPR006665">
    <property type="entry name" value="OmpA-like"/>
</dbReference>
<dbReference type="GO" id="GO:0007155">
    <property type="term" value="P:cell adhesion"/>
    <property type="evidence" value="ECO:0007669"/>
    <property type="project" value="InterPro"/>
</dbReference>
<keyword evidence="10" id="KW-1185">Reference proteome</keyword>
<dbReference type="InterPro" id="IPR006664">
    <property type="entry name" value="OMP_bac"/>
</dbReference>
<dbReference type="SUPFAM" id="SSF103647">
    <property type="entry name" value="TSP type-3 repeat"/>
    <property type="match status" value="1"/>
</dbReference>
<dbReference type="CDD" id="cd07185">
    <property type="entry name" value="OmpA_C-like"/>
    <property type="match status" value="1"/>
</dbReference>
<dbReference type="GO" id="GO:0005509">
    <property type="term" value="F:calcium ion binding"/>
    <property type="evidence" value="ECO:0007669"/>
    <property type="project" value="InterPro"/>
</dbReference>
<dbReference type="EMBL" id="PPSL01000004">
    <property type="protein sequence ID" value="PQJ09958.1"/>
    <property type="molecule type" value="Genomic_DNA"/>
</dbReference>
<dbReference type="Pfam" id="PF13568">
    <property type="entry name" value="OMP_b-brl_2"/>
    <property type="match status" value="1"/>
</dbReference>
<evidence type="ECO:0000256" key="7">
    <source>
        <dbReference type="SAM" id="SignalP"/>
    </source>
</evidence>
<dbReference type="OrthoDB" id="1522982at2"/>
<dbReference type="Gene3D" id="3.30.1330.60">
    <property type="entry name" value="OmpA-like domain"/>
    <property type="match status" value="1"/>
</dbReference>
<evidence type="ECO:0000256" key="6">
    <source>
        <dbReference type="SAM" id="MobiDB-lite"/>
    </source>
</evidence>
<dbReference type="InterPro" id="IPR003367">
    <property type="entry name" value="Thrombospondin_3-like_rpt"/>
</dbReference>
<evidence type="ECO:0000256" key="5">
    <source>
        <dbReference type="PROSITE-ProRule" id="PRU00473"/>
    </source>
</evidence>
<evidence type="ECO:0000256" key="4">
    <source>
        <dbReference type="ARBA" id="ARBA00023237"/>
    </source>
</evidence>
<dbReference type="PRINTS" id="PR01021">
    <property type="entry name" value="OMPADOMAIN"/>
</dbReference>
<reference evidence="9 10" key="1">
    <citation type="submission" date="2018-01" db="EMBL/GenBank/DDBJ databases">
        <title>A novel member of the phylum Bacteroidetes isolated from glacier ice.</title>
        <authorList>
            <person name="Liu Q."/>
            <person name="Xin Y.-H."/>
        </authorList>
    </citation>
    <scope>NUCLEOTIDE SEQUENCE [LARGE SCALE GENOMIC DNA]</scope>
    <source>
        <strain evidence="9 10">RB1R16</strain>
    </source>
</reference>
<dbReference type="Pfam" id="PF02412">
    <property type="entry name" value="TSP_3"/>
    <property type="match status" value="2"/>
</dbReference>
<dbReference type="Proteomes" id="UP000239872">
    <property type="component" value="Unassembled WGS sequence"/>
</dbReference>
<feature type="domain" description="OmpA-like" evidence="8">
    <location>
        <begin position="483"/>
        <end position="598"/>
    </location>
</feature>
<dbReference type="InterPro" id="IPR025665">
    <property type="entry name" value="Beta-barrel_OMP_2"/>
</dbReference>
<comment type="caution">
    <text evidence="9">The sequence shown here is derived from an EMBL/GenBank/DDBJ whole genome shotgun (WGS) entry which is preliminary data.</text>
</comment>
<proteinExistence type="predicted"/>
<dbReference type="InterPro" id="IPR036737">
    <property type="entry name" value="OmpA-like_sf"/>
</dbReference>
<gene>
    <name evidence="9" type="ORF">CJD36_014755</name>
</gene>
<name>A0A2S7STC8_9BACT</name>
<comment type="subcellular location">
    <subcellularLocation>
        <location evidence="1">Cell outer membrane</location>
    </subcellularLocation>
</comment>
<dbReference type="Gene3D" id="4.10.1080.10">
    <property type="entry name" value="TSP type-3 repeat"/>
    <property type="match status" value="1"/>
</dbReference>
<dbReference type="SUPFAM" id="SSF103088">
    <property type="entry name" value="OmpA-like"/>
    <property type="match status" value="1"/>
</dbReference>
<dbReference type="PANTHER" id="PTHR30329:SF21">
    <property type="entry name" value="LIPOPROTEIN YIAD-RELATED"/>
    <property type="match status" value="1"/>
</dbReference>
<evidence type="ECO:0000256" key="1">
    <source>
        <dbReference type="ARBA" id="ARBA00004442"/>
    </source>
</evidence>
<dbReference type="PROSITE" id="PS51123">
    <property type="entry name" value="OMPA_2"/>
    <property type="match status" value="1"/>
</dbReference>
<dbReference type="GO" id="GO:0009279">
    <property type="term" value="C:cell outer membrane"/>
    <property type="evidence" value="ECO:0007669"/>
    <property type="project" value="UniProtKB-SubCell"/>
</dbReference>
<protein>
    <recommendedName>
        <fullName evidence="8">OmpA-like domain-containing protein</fullName>
    </recommendedName>
</protein>
<accession>A0A2S7STC8</accession>
<feature type="region of interest" description="Disordered" evidence="6">
    <location>
        <begin position="572"/>
        <end position="598"/>
    </location>
</feature>
<evidence type="ECO:0000256" key="3">
    <source>
        <dbReference type="ARBA" id="ARBA00023136"/>
    </source>
</evidence>
<keyword evidence="2 7" id="KW-0732">Signal</keyword>
<evidence type="ECO:0000259" key="8">
    <source>
        <dbReference type="PROSITE" id="PS51123"/>
    </source>
</evidence>
<dbReference type="InterPro" id="IPR050330">
    <property type="entry name" value="Bact_OuterMem_StrucFunc"/>
</dbReference>
<dbReference type="PANTHER" id="PTHR30329">
    <property type="entry name" value="STATOR ELEMENT OF FLAGELLAR MOTOR COMPLEX"/>
    <property type="match status" value="1"/>
</dbReference>